<dbReference type="PRINTS" id="PR00344">
    <property type="entry name" value="BCTRLSENSOR"/>
</dbReference>
<dbReference type="PANTHER" id="PTHR43065">
    <property type="entry name" value="SENSOR HISTIDINE KINASE"/>
    <property type="match status" value="1"/>
</dbReference>
<dbReference type="RefSeq" id="WP_176697789.1">
    <property type="nucleotide sequence ID" value="NZ_CZQA01000001.1"/>
</dbReference>
<keyword evidence="7" id="KW-0902">Two-component regulatory system</keyword>
<dbReference type="Gene3D" id="3.30.565.10">
    <property type="entry name" value="Histidine kinase-like ATPase, C-terminal domain"/>
    <property type="match status" value="1"/>
</dbReference>
<evidence type="ECO:0000313" key="12">
    <source>
        <dbReference type="EMBL" id="CUS32192.1"/>
    </source>
</evidence>
<feature type="domain" description="PAC" evidence="11">
    <location>
        <begin position="258"/>
        <end position="310"/>
    </location>
</feature>
<dbReference type="InterPro" id="IPR035965">
    <property type="entry name" value="PAS-like_dom_sf"/>
</dbReference>
<feature type="transmembrane region" description="Helical" evidence="9">
    <location>
        <begin position="148"/>
        <end position="167"/>
    </location>
</feature>
<keyword evidence="4" id="KW-0547">Nucleotide-binding</keyword>
<keyword evidence="9" id="KW-1133">Transmembrane helix</keyword>
<dbReference type="PROSITE" id="PS50113">
    <property type="entry name" value="PAC"/>
    <property type="match status" value="1"/>
</dbReference>
<evidence type="ECO:0000256" key="4">
    <source>
        <dbReference type="ARBA" id="ARBA00022741"/>
    </source>
</evidence>
<keyword evidence="9" id="KW-0472">Membrane</keyword>
<evidence type="ECO:0000256" key="3">
    <source>
        <dbReference type="ARBA" id="ARBA00022679"/>
    </source>
</evidence>
<dbReference type="GO" id="GO:0004673">
    <property type="term" value="F:protein histidine kinase activity"/>
    <property type="evidence" value="ECO:0007669"/>
    <property type="project" value="UniProtKB-EC"/>
</dbReference>
<evidence type="ECO:0000259" key="10">
    <source>
        <dbReference type="PROSITE" id="PS50109"/>
    </source>
</evidence>
<dbReference type="STRING" id="1742972.COMA1_10494"/>
<dbReference type="InterPro" id="IPR004358">
    <property type="entry name" value="Sig_transdc_His_kin-like_C"/>
</dbReference>
<dbReference type="SUPFAM" id="SSF55874">
    <property type="entry name" value="ATPase domain of HSP90 chaperone/DNA topoisomerase II/histidine kinase"/>
    <property type="match status" value="1"/>
</dbReference>
<name>A0A0S4L6A4_9BACT</name>
<keyword evidence="9" id="KW-0812">Transmembrane</keyword>
<dbReference type="Pfam" id="PF08448">
    <property type="entry name" value="PAS_4"/>
    <property type="match status" value="1"/>
</dbReference>
<reference evidence="12 13" key="1">
    <citation type="submission" date="2015-10" db="EMBL/GenBank/DDBJ databases">
        <authorList>
            <person name="Gilbert D.G."/>
        </authorList>
    </citation>
    <scope>NUCLEOTIDE SEQUENCE [LARGE SCALE GENOMIC DNA]</scope>
    <source>
        <strain evidence="12">COMA1</strain>
    </source>
</reference>
<dbReference type="GO" id="GO:0005524">
    <property type="term" value="F:ATP binding"/>
    <property type="evidence" value="ECO:0007669"/>
    <property type="project" value="UniProtKB-KW"/>
</dbReference>
<dbReference type="PROSITE" id="PS50109">
    <property type="entry name" value="HIS_KIN"/>
    <property type="match status" value="1"/>
</dbReference>
<organism evidence="12 13">
    <name type="scientific">Candidatus Nitrospira nitrosa</name>
    <dbReference type="NCBI Taxonomy" id="1742972"/>
    <lineage>
        <taxon>Bacteria</taxon>
        <taxon>Pseudomonadati</taxon>
        <taxon>Nitrospirota</taxon>
        <taxon>Nitrospiria</taxon>
        <taxon>Nitrospirales</taxon>
        <taxon>Nitrospiraceae</taxon>
        <taxon>Nitrospira</taxon>
    </lineage>
</organism>
<evidence type="ECO:0000256" key="5">
    <source>
        <dbReference type="ARBA" id="ARBA00022777"/>
    </source>
</evidence>
<feature type="domain" description="Histidine kinase" evidence="10">
    <location>
        <begin position="449"/>
        <end position="631"/>
    </location>
</feature>
<accession>A0A0S4L6A4</accession>
<dbReference type="InterPro" id="IPR000700">
    <property type="entry name" value="PAS-assoc_C"/>
</dbReference>
<evidence type="ECO:0000313" key="13">
    <source>
        <dbReference type="Proteomes" id="UP000199032"/>
    </source>
</evidence>
<keyword evidence="13" id="KW-1185">Reference proteome</keyword>
<dbReference type="SUPFAM" id="SSF55785">
    <property type="entry name" value="PYP-like sensor domain (PAS domain)"/>
    <property type="match status" value="1"/>
</dbReference>
<keyword evidence="8" id="KW-0175">Coiled coil</keyword>
<comment type="catalytic activity">
    <reaction evidence="1">
        <text>ATP + protein L-histidine = ADP + protein N-phospho-L-histidine.</text>
        <dbReference type="EC" id="2.7.13.3"/>
    </reaction>
</comment>
<keyword evidence="6" id="KW-0067">ATP-binding</keyword>
<dbReference type="Proteomes" id="UP000199032">
    <property type="component" value="Unassembled WGS sequence"/>
</dbReference>
<keyword evidence="3 12" id="KW-0808">Transferase</keyword>
<evidence type="ECO:0000259" key="11">
    <source>
        <dbReference type="PROSITE" id="PS50113"/>
    </source>
</evidence>
<gene>
    <name evidence="12" type="ORF">COMA1_10494</name>
</gene>
<dbReference type="Gene3D" id="1.10.287.130">
    <property type="match status" value="1"/>
</dbReference>
<keyword evidence="5 12" id="KW-0418">Kinase</keyword>
<dbReference type="InterPro" id="IPR013656">
    <property type="entry name" value="PAS_4"/>
</dbReference>
<proteinExistence type="predicted"/>
<feature type="coiled-coil region" evidence="8">
    <location>
        <begin position="298"/>
        <end position="363"/>
    </location>
</feature>
<dbReference type="InterPro" id="IPR036890">
    <property type="entry name" value="HATPase_C_sf"/>
</dbReference>
<feature type="transmembrane region" description="Helical" evidence="9">
    <location>
        <begin position="6"/>
        <end position="31"/>
    </location>
</feature>
<dbReference type="EMBL" id="CZQA01000001">
    <property type="protein sequence ID" value="CUS32192.1"/>
    <property type="molecule type" value="Genomic_DNA"/>
</dbReference>
<evidence type="ECO:0000256" key="1">
    <source>
        <dbReference type="ARBA" id="ARBA00000085"/>
    </source>
</evidence>
<evidence type="ECO:0000256" key="9">
    <source>
        <dbReference type="SAM" id="Phobius"/>
    </source>
</evidence>
<dbReference type="GO" id="GO:0000160">
    <property type="term" value="P:phosphorelay signal transduction system"/>
    <property type="evidence" value="ECO:0007669"/>
    <property type="project" value="UniProtKB-KW"/>
</dbReference>
<dbReference type="SMART" id="SM00387">
    <property type="entry name" value="HATPase_c"/>
    <property type="match status" value="1"/>
</dbReference>
<dbReference type="EC" id="2.7.13.3" evidence="2"/>
<dbReference type="PANTHER" id="PTHR43065:SF46">
    <property type="entry name" value="C4-DICARBOXYLATE TRANSPORT SENSOR PROTEIN DCTB"/>
    <property type="match status" value="1"/>
</dbReference>
<dbReference type="InterPro" id="IPR005467">
    <property type="entry name" value="His_kinase_dom"/>
</dbReference>
<sequence>MNVSPLVWISFGLTSLTLSVMLAGDALVGLVPNHDRQDFEYRRDVAEALAVQYSALAEHQQIATIKLSMARFAQRNPEIRSLALVLQSGEVLAQIGDHTRIWVQPSGGASSLEFLQVPIFAGDESWGVLQVAFRKADMSETERFLNDPWVRFLTFVGVMGFIGYLVFMKRTLRQLDPSGIVPTRVKAALDALTQGVVMIDTRDLIVLTNETFSRAVGKSVTALIGTDLGAIAWKSSNSTGALTVYPWTRAIMDKQPQDNISLFLPGEEGESKKFIVTTVPIMDDGSTVRGALVSFHDVTELDRANSQLKEANNELEVSRVQILQKNQELEVTNTNLHIEMDHRKKAEAEKEKLYQQLMNASRQAGMADVASSVLHNVGNVLNSINVSTDTLLKTLKKPMVGDVCRIAALFSEHQDNLQSFLTADPKGKQIPSYLGLVAESLSGSHQTIQQELDSLVKKVDHIKQVIMSQQDIARAGSIREPVSVEDMMEQALIMAMPEPEKYHIQVVREYRPIPAIMTDRHQVLQVLVNLITNAKNAMIEHSGSTRCLTLRLGVPAGSAFARLEVIDTGGGVKAENLHKLFAQGFTTRKAGHGLGLHSSAIVAKNLGGALQAQSAGEGQGATFTLDLPLVLVEAAA</sequence>
<evidence type="ECO:0000256" key="7">
    <source>
        <dbReference type="ARBA" id="ARBA00023012"/>
    </source>
</evidence>
<evidence type="ECO:0000256" key="6">
    <source>
        <dbReference type="ARBA" id="ARBA00022840"/>
    </source>
</evidence>
<dbReference type="AlphaFoldDB" id="A0A0S4L6A4"/>
<evidence type="ECO:0000256" key="8">
    <source>
        <dbReference type="SAM" id="Coils"/>
    </source>
</evidence>
<dbReference type="Gene3D" id="3.30.450.20">
    <property type="entry name" value="PAS domain"/>
    <property type="match status" value="1"/>
</dbReference>
<dbReference type="Pfam" id="PF02518">
    <property type="entry name" value="HATPase_c"/>
    <property type="match status" value="1"/>
</dbReference>
<protein>
    <recommendedName>
        <fullName evidence="2">histidine kinase</fullName>
        <ecNumber evidence="2">2.7.13.3</ecNumber>
    </recommendedName>
</protein>
<evidence type="ECO:0000256" key="2">
    <source>
        <dbReference type="ARBA" id="ARBA00012438"/>
    </source>
</evidence>
<dbReference type="InterPro" id="IPR003594">
    <property type="entry name" value="HATPase_dom"/>
</dbReference>